<evidence type="ECO:0000313" key="9">
    <source>
        <dbReference type="EMBL" id="AUP77911.1"/>
    </source>
</evidence>
<dbReference type="OrthoDB" id="5694214at2"/>
<organism evidence="9 10">
    <name type="scientific">Flavivirga eckloniae</name>
    <dbReference type="NCBI Taxonomy" id="1803846"/>
    <lineage>
        <taxon>Bacteria</taxon>
        <taxon>Pseudomonadati</taxon>
        <taxon>Bacteroidota</taxon>
        <taxon>Flavobacteriia</taxon>
        <taxon>Flavobacteriales</taxon>
        <taxon>Flavobacteriaceae</taxon>
        <taxon>Flavivirga</taxon>
    </lineage>
</organism>
<reference evidence="9 10" key="1">
    <citation type="submission" date="2018-01" db="EMBL/GenBank/DDBJ databases">
        <title>Complete genome sequence of Flavivirga eckloniae ECD14 isolated from seaweed Ecklonia cava.</title>
        <authorList>
            <person name="Lee J.H."/>
            <person name="Baik K.S."/>
            <person name="Seong C.N."/>
        </authorList>
    </citation>
    <scope>NUCLEOTIDE SEQUENCE [LARGE SCALE GENOMIC DNA]</scope>
    <source>
        <strain evidence="9 10">ECD14</strain>
    </source>
</reference>
<evidence type="ECO:0000259" key="7">
    <source>
        <dbReference type="Pfam" id="PF07980"/>
    </source>
</evidence>
<evidence type="ECO:0000256" key="1">
    <source>
        <dbReference type="ARBA" id="ARBA00004442"/>
    </source>
</evidence>
<dbReference type="Pfam" id="PF14322">
    <property type="entry name" value="SusD-like_3"/>
    <property type="match status" value="1"/>
</dbReference>
<dbReference type="EMBL" id="CP025791">
    <property type="protein sequence ID" value="AUP77911.1"/>
    <property type="molecule type" value="Genomic_DNA"/>
</dbReference>
<comment type="similarity">
    <text evidence="2">Belongs to the SusD family.</text>
</comment>
<feature type="signal peptide" evidence="6">
    <location>
        <begin position="1"/>
        <end position="23"/>
    </location>
</feature>
<evidence type="ECO:0000256" key="3">
    <source>
        <dbReference type="ARBA" id="ARBA00022729"/>
    </source>
</evidence>
<keyword evidence="10" id="KW-1185">Reference proteome</keyword>
<evidence type="ECO:0000256" key="6">
    <source>
        <dbReference type="SAM" id="SignalP"/>
    </source>
</evidence>
<dbReference type="Proteomes" id="UP000235826">
    <property type="component" value="Chromosome"/>
</dbReference>
<comment type="subcellular location">
    <subcellularLocation>
        <location evidence="1">Cell outer membrane</location>
    </subcellularLocation>
</comment>
<dbReference type="AlphaFoldDB" id="A0A2K9PLG7"/>
<dbReference type="SUPFAM" id="SSF48452">
    <property type="entry name" value="TPR-like"/>
    <property type="match status" value="1"/>
</dbReference>
<keyword evidence="3 6" id="KW-0732">Signal</keyword>
<sequence>MKRILKNIYAPLISMTIFAFLLAGCSDNLDAPQENNNFAGGTDFTKTEDMILSIVGVYEAFQSRGWEQPLLISVRGDDVNSGGLGDQQDFTETDLFNYNKDYWMYNSLWENVYVDVITAHTGMEQIVRYQEFADEAGIAKGDQYIAEAKVLRAIMLFDISRVWGNVFIPETSNTAELLDVTTVPTKNEVMQHISDQMDEAIPHLPDMRPNERTDLPGGVTRYTALAIKALANQELKNYQAVADATGDIISSGKFSLFSDFYELFKTPGKLSDESILDLQYSDFGQGEGDREGHLYAPYGPQGWTPAVLGASSGWGFYEPSMKFIKFMLDRGETVRLETSVLFTDRGIAEIQTDPAYATLPGWISNTTRDGDVINDYARALFASGKHYLPSNQLITGRTAYGSNKNYMVIRYAEILLMYAEALVQGASGNALTATQAVNLVRERGGMTALGSVTLDDVIDEKFAELGMEWGKRYYDMLRLERYSELSYDGRTFSADKAFLPYPQSQVDQFPVLEDGSI</sequence>
<dbReference type="InterPro" id="IPR011990">
    <property type="entry name" value="TPR-like_helical_dom_sf"/>
</dbReference>
<dbReference type="RefSeq" id="WP_102754570.1">
    <property type="nucleotide sequence ID" value="NZ_CP025791.1"/>
</dbReference>
<feature type="chain" id="PRO_5014765860" evidence="6">
    <location>
        <begin position="24"/>
        <end position="517"/>
    </location>
</feature>
<gene>
    <name evidence="9" type="ORF">C1H87_03965</name>
</gene>
<dbReference type="PROSITE" id="PS51257">
    <property type="entry name" value="PROKAR_LIPOPROTEIN"/>
    <property type="match status" value="1"/>
</dbReference>
<evidence type="ECO:0000256" key="4">
    <source>
        <dbReference type="ARBA" id="ARBA00023136"/>
    </source>
</evidence>
<dbReference type="KEGG" id="fek:C1H87_03965"/>
<dbReference type="Pfam" id="PF07980">
    <property type="entry name" value="SusD_RagB"/>
    <property type="match status" value="1"/>
</dbReference>
<accession>A0A2K9PLG7</accession>
<evidence type="ECO:0000256" key="5">
    <source>
        <dbReference type="ARBA" id="ARBA00023237"/>
    </source>
</evidence>
<dbReference type="InterPro" id="IPR033985">
    <property type="entry name" value="SusD-like_N"/>
</dbReference>
<evidence type="ECO:0000313" key="10">
    <source>
        <dbReference type="Proteomes" id="UP000235826"/>
    </source>
</evidence>
<feature type="domain" description="SusD-like N-terminal" evidence="8">
    <location>
        <begin position="97"/>
        <end position="208"/>
    </location>
</feature>
<dbReference type="GO" id="GO:0009279">
    <property type="term" value="C:cell outer membrane"/>
    <property type="evidence" value="ECO:0007669"/>
    <property type="project" value="UniProtKB-SubCell"/>
</dbReference>
<proteinExistence type="inferred from homology"/>
<dbReference type="InterPro" id="IPR012944">
    <property type="entry name" value="SusD_RagB_dom"/>
</dbReference>
<feature type="domain" description="RagB/SusD" evidence="7">
    <location>
        <begin position="311"/>
        <end position="485"/>
    </location>
</feature>
<dbReference type="Gene3D" id="1.25.40.390">
    <property type="match status" value="1"/>
</dbReference>
<name>A0A2K9PLG7_9FLAO</name>
<keyword evidence="5" id="KW-0998">Cell outer membrane</keyword>
<evidence type="ECO:0000256" key="2">
    <source>
        <dbReference type="ARBA" id="ARBA00006275"/>
    </source>
</evidence>
<evidence type="ECO:0000259" key="8">
    <source>
        <dbReference type="Pfam" id="PF14322"/>
    </source>
</evidence>
<keyword evidence="4" id="KW-0472">Membrane</keyword>
<protein>
    <submittedName>
        <fullName evidence="9">RagB/SusD family nutrient uptake outer membrane protein</fullName>
    </submittedName>
</protein>